<evidence type="ECO:0000256" key="6">
    <source>
        <dbReference type="ARBA" id="ARBA00023211"/>
    </source>
</evidence>
<evidence type="ECO:0000313" key="10">
    <source>
        <dbReference type="Proteomes" id="UP000539372"/>
    </source>
</evidence>
<dbReference type="PANTHER" id="PTHR12992">
    <property type="entry name" value="NUDIX HYDROLASE"/>
    <property type="match status" value="1"/>
</dbReference>
<dbReference type="Proteomes" id="UP000539372">
    <property type="component" value="Unassembled WGS sequence"/>
</dbReference>
<evidence type="ECO:0000313" key="9">
    <source>
        <dbReference type="EMBL" id="NMM45199.1"/>
    </source>
</evidence>
<evidence type="ECO:0000256" key="3">
    <source>
        <dbReference type="ARBA" id="ARBA00022723"/>
    </source>
</evidence>
<dbReference type="AlphaFoldDB" id="A0A7Y0E0W5"/>
<dbReference type="PANTHER" id="PTHR12992:SF11">
    <property type="entry name" value="MITOCHONDRIAL COENZYME A DIPHOSPHATASE NUDT8"/>
    <property type="match status" value="1"/>
</dbReference>
<dbReference type="GO" id="GO:0046872">
    <property type="term" value="F:metal ion binding"/>
    <property type="evidence" value="ECO:0007669"/>
    <property type="project" value="UniProtKB-KW"/>
</dbReference>
<comment type="caution">
    <text evidence="9">The sequence shown here is derived from an EMBL/GenBank/DDBJ whole genome shotgun (WGS) entry which is preliminary data.</text>
</comment>
<gene>
    <name evidence="9" type="ORF">HH303_11965</name>
</gene>
<evidence type="ECO:0000256" key="5">
    <source>
        <dbReference type="ARBA" id="ARBA00022842"/>
    </source>
</evidence>
<name>A0A7Y0E0W5_9PROT</name>
<keyword evidence="3" id="KW-0479">Metal-binding</keyword>
<dbReference type="InterPro" id="IPR045121">
    <property type="entry name" value="CoAse"/>
</dbReference>
<dbReference type="InterPro" id="IPR000086">
    <property type="entry name" value="NUDIX_hydrolase_dom"/>
</dbReference>
<keyword evidence="6" id="KW-0464">Manganese</keyword>
<proteinExistence type="predicted"/>
<comment type="cofactor">
    <cofactor evidence="2">
        <name>Mg(2+)</name>
        <dbReference type="ChEBI" id="CHEBI:18420"/>
    </cofactor>
</comment>
<keyword evidence="10" id="KW-1185">Reference proteome</keyword>
<dbReference type="Gene3D" id="3.90.79.10">
    <property type="entry name" value="Nucleoside Triphosphate Pyrophosphohydrolase"/>
    <property type="match status" value="1"/>
</dbReference>
<evidence type="ECO:0000259" key="8">
    <source>
        <dbReference type="PROSITE" id="PS51462"/>
    </source>
</evidence>
<evidence type="ECO:0000256" key="7">
    <source>
        <dbReference type="SAM" id="MobiDB-lite"/>
    </source>
</evidence>
<dbReference type="GO" id="GO:0010945">
    <property type="term" value="F:coenzyme A diphosphatase activity"/>
    <property type="evidence" value="ECO:0007669"/>
    <property type="project" value="InterPro"/>
</dbReference>
<dbReference type="EMBL" id="JABBNT010000003">
    <property type="protein sequence ID" value="NMM45199.1"/>
    <property type="molecule type" value="Genomic_DNA"/>
</dbReference>
<dbReference type="SUPFAM" id="SSF55811">
    <property type="entry name" value="Nudix"/>
    <property type="match status" value="1"/>
</dbReference>
<evidence type="ECO:0000256" key="4">
    <source>
        <dbReference type="ARBA" id="ARBA00022801"/>
    </source>
</evidence>
<protein>
    <submittedName>
        <fullName evidence="9">CoA pyrophosphatase</fullName>
    </submittedName>
</protein>
<dbReference type="PROSITE" id="PS51462">
    <property type="entry name" value="NUDIX"/>
    <property type="match status" value="1"/>
</dbReference>
<feature type="domain" description="Nudix hydrolase" evidence="8">
    <location>
        <begin position="36"/>
        <end position="168"/>
    </location>
</feature>
<evidence type="ECO:0000256" key="1">
    <source>
        <dbReference type="ARBA" id="ARBA00001936"/>
    </source>
</evidence>
<dbReference type="RefSeq" id="WP_169625558.1">
    <property type="nucleotide sequence ID" value="NZ_JABBNT010000003.1"/>
</dbReference>
<keyword evidence="5" id="KW-0460">Magnesium</keyword>
<organism evidence="9 10">
    <name type="scientific">Pacificispira spongiicola</name>
    <dbReference type="NCBI Taxonomy" id="2729598"/>
    <lineage>
        <taxon>Bacteria</taxon>
        <taxon>Pseudomonadati</taxon>
        <taxon>Pseudomonadota</taxon>
        <taxon>Alphaproteobacteria</taxon>
        <taxon>Rhodospirillales</taxon>
        <taxon>Rhodospirillaceae</taxon>
        <taxon>Pacificispira</taxon>
    </lineage>
</organism>
<evidence type="ECO:0000256" key="2">
    <source>
        <dbReference type="ARBA" id="ARBA00001946"/>
    </source>
</evidence>
<comment type="cofactor">
    <cofactor evidence="1">
        <name>Mn(2+)</name>
        <dbReference type="ChEBI" id="CHEBI:29035"/>
    </cofactor>
</comment>
<dbReference type="CDD" id="cd03426">
    <property type="entry name" value="NUDIX_CoAse_Nudt7"/>
    <property type="match status" value="1"/>
</dbReference>
<accession>A0A7Y0E0W5</accession>
<sequence length="227" mass="24870">MMDFAEIERRILGAAVPTRRGDDDLNPGMRPMRDDLIPASVLIPLVQRPEGTTMLLTKRTPHMKDHAGQIAFPGGRRDPEDTDDIATALRETQEEVGIGAGSIRILGSIAPYVTRTGYAVTPFVGAVDPDIAPRPDPFEVDEIFEVPFAFLLDRANHQRHSHTINGTDRHFYAMPYGEYFIWGATAGMIVNLVDILMPRDALSPSLPPHPTQPAPAGSDPTAKTSHT</sequence>
<reference evidence="9 10" key="1">
    <citation type="submission" date="2020-04" db="EMBL/GenBank/DDBJ databases">
        <title>Rhodospirillaceae bacterium KN72 isolated from deep sea.</title>
        <authorList>
            <person name="Zhang D.-C."/>
        </authorList>
    </citation>
    <scope>NUCLEOTIDE SEQUENCE [LARGE SCALE GENOMIC DNA]</scope>
    <source>
        <strain evidence="9 10">KN72</strain>
    </source>
</reference>
<keyword evidence="4" id="KW-0378">Hydrolase</keyword>
<dbReference type="InterPro" id="IPR015797">
    <property type="entry name" value="NUDIX_hydrolase-like_dom_sf"/>
</dbReference>
<dbReference type="NCBIfam" id="NF007980">
    <property type="entry name" value="PRK10707.1"/>
    <property type="match status" value="1"/>
</dbReference>
<feature type="region of interest" description="Disordered" evidence="7">
    <location>
        <begin position="203"/>
        <end position="227"/>
    </location>
</feature>
<dbReference type="Pfam" id="PF00293">
    <property type="entry name" value="NUDIX"/>
    <property type="match status" value="1"/>
</dbReference>